<organism evidence="9">
    <name type="scientific">Xenopus tropicalis</name>
    <name type="common">Western clawed frog</name>
    <name type="synonym">Silurana tropicalis</name>
    <dbReference type="NCBI Taxonomy" id="8364"/>
    <lineage>
        <taxon>Eukaryota</taxon>
        <taxon>Metazoa</taxon>
        <taxon>Chordata</taxon>
        <taxon>Craniata</taxon>
        <taxon>Vertebrata</taxon>
        <taxon>Euteleostomi</taxon>
        <taxon>Amphibia</taxon>
        <taxon>Batrachia</taxon>
        <taxon>Anura</taxon>
        <taxon>Pipoidea</taxon>
        <taxon>Pipidae</taxon>
        <taxon>Xenopodinae</taxon>
        <taxon>Xenopus</taxon>
        <taxon>Silurana</taxon>
    </lineage>
</organism>
<gene>
    <name evidence="9" type="primary">apoo</name>
</gene>
<feature type="region of interest" description="Disordered" evidence="8">
    <location>
        <begin position="218"/>
        <end position="260"/>
    </location>
</feature>
<dbReference type="InterPro" id="IPR033182">
    <property type="entry name" value="MIC26/MIC27_animal"/>
</dbReference>
<accession>A0A6I8SBT2</accession>
<reference evidence="9" key="1">
    <citation type="journal article" date="2010" name="Science">
        <title>The genome of the Western clawed frog Xenopus tropicalis.</title>
        <authorList>
            <person name="Hellsten U."/>
            <person name="Harland R.M."/>
            <person name="Gilchrist M.J."/>
            <person name="Hendrix D."/>
            <person name="Jurka J."/>
            <person name="Kapitonov V."/>
            <person name="Ovcharenko I."/>
            <person name="Putnam N.H."/>
            <person name="Shu S."/>
            <person name="Taher L."/>
            <person name="Blitz I.L."/>
            <person name="Blumberg B."/>
            <person name="Dichmann D.S."/>
            <person name="Dubchak I."/>
            <person name="Amaya E."/>
            <person name="Detter J.C."/>
            <person name="Fletcher R."/>
            <person name="Gerhard D.S."/>
            <person name="Goodstein D."/>
            <person name="Graves T."/>
            <person name="Grigoriev I.V."/>
            <person name="Grimwood J."/>
            <person name="Kawashima T."/>
            <person name="Lindquist E."/>
            <person name="Lucas S.M."/>
            <person name="Mead P.E."/>
            <person name="Mitros T."/>
            <person name="Ogino H."/>
            <person name="Ohta Y."/>
            <person name="Poliakov A.V."/>
            <person name="Pollet N."/>
            <person name="Robert J."/>
            <person name="Salamov A."/>
            <person name="Sater A.K."/>
            <person name="Schmutz J."/>
            <person name="Terry A."/>
            <person name="Vize P.D."/>
            <person name="Warren W.C."/>
            <person name="Wells D."/>
            <person name="Wills A."/>
            <person name="Wilson R.K."/>
            <person name="Zimmerman L.B."/>
            <person name="Zorn A.M."/>
            <person name="Grainger R."/>
            <person name="Grammer T."/>
            <person name="Khokha M.K."/>
            <person name="Richardson P.M."/>
            <person name="Rokhsar D.S."/>
        </authorList>
    </citation>
    <scope>NUCLEOTIDE SEQUENCE [LARGE SCALE GENOMIC DNA]</scope>
    <source>
        <strain evidence="9">Nigerian</strain>
    </source>
</reference>
<feature type="compositionally biased region" description="Polar residues" evidence="8">
    <location>
        <begin position="243"/>
        <end position="260"/>
    </location>
</feature>
<protein>
    <recommendedName>
        <fullName evidence="7">MICOS complex subunit</fullName>
    </recommendedName>
</protein>
<dbReference type="GO" id="GO:0042407">
    <property type="term" value="P:cristae formation"/>
    <property type="evidence" value="ECO:0007669"/>
    <property type="project" value="InterPro"/>
</dbReference>
<dbReference type="Ensembl" id="ENSXETT00000085574">
    <property type="protein sequence ID" value="ENSXETP00000095731"/>
    <property type="gene ID" value="ENSXETG00000006218"/>
</dbReference>
<keyword evidence="3 7" id="KW-0812">Transmembrane</keyword>
<evidence type="ECO:0000256" key="7">
    <source>
        <dbReference type="RuleBase" id="RU363021"/>
    </source>
</evidence>
<sequence>DYCLDIGYTLERELIEALSEERRSKSIAVLISRLCCAWVVRLVSVPASLGFVSLHIHAATEDSTSPRKIIKVEELSLYSTPVQEAKYVEDKQTQLEEGVSWVRQAVAPYTSWCQDAYIKAKPKFETAVEHSKGTYEFLKDAPPGFYPRLGLIGFAGIVGLFLARGSRVKKVIYPLGFMGLGASLYYPQQAVTIAKDTSAVMYDWGLQGVVTLESLFKDSGKKKKGRKEEKPEEASEPSLKSDIVSTKETPEKGSTSEGSS</sequence>
<comment type="function">
    <text evidence="7">Component of the MICOS complex, a large protein complex of the mitochondrial inner membrane that plays crucial roles in the maintenance of crista junctions, inner membrane architecture, and formation of contact sites to the outer membrane.</text>
</comment>
<dbReference type="InParanoid" id="A0A6I8SBT2"/>
<dbReference type="GO" id="GO:0061617">
    <property type="term" value="C:MICOS complex"/>
    <property type="evidence" value="ECO:0007669"/>
    <property type="project" value="UniProtKB-UniRule"/>
</dbReference>
<keyword evidence="7" id="KW-0999">Mitochondrion inner membrane</keyword>
<comment type="similarity">
    <text evidence="2">Belongs to the apolipoprotein O/MICOS complex subunit Mic27 family.</text>
</comment>
<dbReference type="PANTHER" id="PTHR14564">
    <property type="entry name" value="MICOS COMPLEX SUBUNIT MIC26 / MIC27 FAMILY MEMBER"/>
    <property type="match status" value="1"/>
</dbReference>
<comment type="subunit">
    <text evidence="7">Component of the mitochondrial contact site and cristae organizing system (MICOS) complex.</text>
</comment>
<dbReference type="InterPro" id="IPR019166">
    <property type="entry name" value="MIC26/MIC27"/>
</dbReference>
<keyword evidence="4 7" id="KW-1133">Transmembrane helix</keyword>
<name>A0A6I8SBT2_XENTR</name>
<evidence type="ECO:0000256" key="6">
    <source>
        <dbReference type="ARBA" id="ARBA00023136"/>
    </source>
</evidence>
<evidence type="ECO:0000256" key="8">
    <source>
        <dbReference type="SAM" id="MobiDB-lite"/>
    </source>
</evidence>
<keyword evidence="6 7" id="KW-0472">Membrane</keyword>
<proteinExistence type="inferred from homology"/>
<dbReference type="Xenbase" id="XB-GENE-1002771">
    <property type="gene designation" value="apoo"/>
</dbReference>
<dbReference type="AlphaFoldDB" id="A0A6I8SBT2"/>
<dbReference type="Pfam" id="PF09769">
    <property type="entry name" value="ApoO"/>
    <property type="match status" value="1"/>
</dbReference>
<evidence type="ECO:0000256" key="4">
    <source>
        <dbReference type="ARBA" id="ARBA00022989"/>
    </source>
</evidence>
<dbReference type="GeneTree" id="ENSGT00530000063666"/>
<reference evidence="9" key="2">
    <citation type="submission" date="2020-05" db="UniProtKB">
        <authorList>
            <consortium name="Ensembl"/>
        </authorList>
    </citation>
    <scope>IDENTIFICATION</scope>
</reference>
<evidence type="ECO:0000256" key="3">
    <source>
        <dbReference type="ARBA" id="ARBA00022692"/>
    </source>
</evidence>
<feature type="transmembrane region" description="Helical" evidence="7">
    <location>
        <begin position="145"/>
        <end position="163"/>
    </location>
</feature>
<evidence type="ECO:0000256" key="1">
    <source>
        <dbReference type="ARBA" id="ARBA00004325"/>
    </source>
</evidence>
<evidence type="ECO:0000256" key="5">
    <source>
        <dbReference type="ARBA" id="ARBA00023128"/>
    </source>
</evidence>
<dbReference type="FunCoup" id="A0A6I8SBT2">
    <property type="interactions" value="600"/>
</dbReference>
<comment type="subcellular location">
    <subcellularLocation>
        <location evidence="7">Mitochondrion inner membrane</location>
    </subcellularLocation>
    <subcellularLocation>
        <location evidence="1">Mitochondrion membrane</location>
    </subcellularLocation>
</comment>
<dbReference type="Bgee" id="ENSXETG00000006218">
    <property type="expression patterns" value="Expressed in heart and 16 other cell types or tissues"/>
</dbReference>
<evidence type="ECO:0000313" key="9">
    <source>
        <dbReference type="Ensembl" id="ENSXETP00000095731"/>
    </source>
</evidence>
<keyword evidence="5 7" id="KW-0496">Mitochondrion</keyword>
<evidence type="ECO:0000256" key="2">
    <source>
        <dbReference type="ARBA" id="ARBA00010904"/>
    </source>
</evidence>